<comment type="caution">
    <text evidence="2">The sequence shown here is derived from an EMBL/GenBank/DDBJ whole genome shotgun (WGS) entry which is preliminary data.</text>
</comment>
<proteinExistence type="predicted"/>
<gene>
    <name evidence="2" type="ORF">G3I71_01340</name>
</gene>
<protein>
    <submittedName>
        <fullName evidence="2">Uncharacterized protein</fullName>
    </submittedName>
</protein>
<sequence length="92" mass="10141">MPRRRAHGGAPDGPQGRKDTEAKSVPRPRHRCPHDDPEPVPEGQRHPAERVVVRAGTTPAIALGTAVPMDRINVLRLHGRAVYGVHELPVEW</sequence>
<dbReference type="AlphaFoldDB" id="A0A6B3BDN1"/>
<dbReference type="EMBL" id="JAAGLU010000001">
    <property type="protein sequence ID" value="NEC84537.1"/>
    <property type="molecule type" value="Genomic_DNA"/>
</dbReference>
<evidence type="ECO:0000256" key="1">
    <source>
        <dbReference type="SAM" id="MobiDB-lite"/>
    </source>
</evidence>
<feature type="compositionally biased region" description="Basic and acidic residues" evidence="1">
    <location>
        <begin position="33"/>
        <end position="51"/>
    </location>
</feature>
<organism evidence="2">
    <name type="scientific">Streptomyces sp. SID12501</name>
    <dbReference type="NCBI Taxonomy" id="2706042"/>
    <lineage>
        <taxon>Bacteria</taxon>
        <taxon>Bacillati</taxon>
        <taxon>Actinomycetota</taxon>
        <taxon>Actinomycetes</taxon>
        <taxon>Kitasatosporales</taxon>
        <taxon>Streptomycetaceae</taxon>
        <taxon>Streptomyces</taxon>
    </lineage>
</organism>
<feature type="region of interest" description="Disordered" evidence="1">
    <location>
        <begin position="1"/>
        <end position="51"/>
    </location>
</feature>
<accession>A0A6B3BDN1</accession>
<name>A0A6B3BDN1_9ACTN</name>
<reference evidence="2" key="1">
    <citation type="submission" date="2020-01" db="EMBL/GenBank/DDBJ databases">
        <title>Insect and environment-associated Actinomycetes.</title>
        <authorList>
            <person name="Currrie C."/>
            <person name="Chevrette M."/>
            <person name="Carlson C."/>
            <person name="Stubbendieck R."/>
            <person name="Wendt-Pienkowski E."/>
        </authorList>
    </citation>
    <scope>NUCLEOTIDE SEQUENCE</scope>
    <source>
        <strain evidence="2">SID12501</strain>
    </source>
</reference>
<evidence type="ECO:0000313" key="2">
    <source>
        <dbReference type="EMBL" id="NEC84537.1"/>
    </source>
</evidence>
<dbReference type="RefSeq" id="WP_164311980.1">
    <property type="nucleotide sequence ID" value="NZ_JAAGLU010000001.1"/>
</dbReference>
<feature type="compositionally biased region" description="Basic and acidic residues" evidence="1">
    <location>
        <begin position="15"/>
        <end position="24"/>
    </location>
</feature>